<evidence type="ECO:0000313" key="5">
    <source>
        <dbReference type="Proteomes" id="UP000232227"/>
    </source>
</evidence>
<dbReference type="OrthoDB" id="5348575at2"/>
<dbReference type="InterPro" id="IPR036390">
    <property type="entry name" value="WH_DNA-bd_sf"/>
</dbReference>
<evidence type="ECO:0000313" key="4">
    <source>
        <dbReference type="EMBL" id="ATG97714.1"/>
    </source>
</evidence>
<name>A0A291ISJ4_9MOLU</name>
<dbReference type="SMART" id="SM00347">
    <property type="entry name" value="HTH_MARR"/>
    <property type="match status" value="1"/>
</dbReference>
<dbReference type="PANTHER" id="PTHR42756:SF1">
    <property type="entry name" value="TRANSCRIPTIONAL REPRESSOR OF EMRAB OPERON"/>
    <property type="match status" value="1"/>
</dbReference>
<evidence type="ECO:0000256" key="2">
    <source>
        <dbReference type="ARBA" id="ARBA00023125"/>
    </source>
</evidence>
<dbReference type="PRINTS" id="PR00598">
    <property type="entry name" value="HTHMARR"/>
</dbReference>
<evidence type="ECO:0000256" key="1">
    <source>
        <dbReference type="ARBA" id="ARBA00023015"/>
    </source>
</evidence>
<dbReference type="Pfam" id="PF01047">
    <property type="entry name" value="MarR"/>
    <property type="match status" value="1"/>
</dbReference>
<accession>A0A291ISJ4</accession>
<dbReference type="InterPro" id="IPR036388">
    <property type="entry name" value="WH-like_DNA-bd_sf"/>
</dbReference>
<dbReference type="SUPFAM" id="SSF46785">
    <property type="entry name" value="Winged helix' DNA-binding domain"/>
    <property type="match status" value="1"/>
</dbReference>
<dbReference type="Proteomes" id="UP000232227">
    <property type="component" value="Chromosome"/>
</dbReference>
<sequence>MDDKNFSVVTNYALNSYNLIKKIQKSINNKYKIGGDNLFYILVVVANEGLNQEKIGETLWVNKSKVARTLNTLEEEGFVERRQDKKNRRQNNIFSTPKGKKVYEDTIKLFNQIIPSEDEDKLKQILASLSKAN</sequence>
<dbReference type="AlphaFoldDB" id="A0A291ISJ4"/>
<keyword evidence="2" id="KW-0238">DNA-binding</keyword>
<gene>
    <name evidence="4" type="ORF">CP520_03180</name>
</gene>
<dbReference type="PROSITE" id="PS50995">
    <property type="entry name" value="HTH_MARR_2"/>
    <property type="match status" value="1"/>
</dbReference>
<keyword evidence="1" id="KW-0805">Transcription regulation</keyword>
<dbReference type="GO" id="GO:0003677">
    <property type="term" value="F:DNA binding"/>
    <property type="evidence" value="ECO:0007669"/>
    <property type="project" value="UniProtKB-KW"/>
</dbReference>
<dbReference type="InterPro" id="IPR000835">
    <property type="entry name" value="HTH_MarR-typ"/>
</dbReference>
<dbReference type="EMBL" id="CP023668">
    <property type="protein sequence ID" value="ATG97714.1"/>
    <property type="molecule type" value="Genomic_DNA"/>
</dbReference>
<organism evidence="4 5">
    <name type="scientific">Mesoplasma lactucae ATCC 49193</name>
    <dbReference type="NCBI Taxonomy" id="81460"/>
    <lineage>
        <taxon>Bacteria</taxon>
        <taxon>Bacillati</taxon>
        <taxon>Mycoplasmatota</taxon>
        <taxon>Mollicutes</taxon>
        <taxon>Entomoplasmatales</taxon>
        <taxon>Entomoplasmataceae</taxon>
        <taxon>Mesoplasma</taxon>
    </lineage>
</organism>
<keyword evidence="3" id="KW-0804">Transcription</keyword>
<keyword evidence="5" id="KW-1185">Reference proteome</keyword>
<dbReference type="RefSeq" id="WP_096863002.1">
    <property type="nucleotide sequence ID" value="NZ_CP023668.1"/>
</dbReference>
<dbReference type="PANTHER" id="PTHR42756">
    <property type="entry name" value="TRANSCRIPTIONAL REGULATOR, MARR"/>
    <property type="match status" value="1"/>
</dbReference>
<reference evidence="4 5" key="1">
    <citation type="submission" date="2017-09" db="EMBL/GenBank/DDBJ databases">
        <title>SPAdes assembly of the Mesoplasma lactucae genome.</title>
        <authorList>
            <person name="Knight T.F."/>
            <person name="Rubinstein R."/>
            <person name="Citino T."/>
        </authorList>
    </citation>
    <scope>NUCLEOTIDE SEQUENCE [LARGE SCALE GENOMIC DNA]</scope>
    <source>
        <strain evidence="4 5">831-C4</strain>
    </source>
</reference>
<dbReference type="Gene3D" id="1.10.10.10">
    <property type="entry name" value="Winged helix-like DNA-binding domain superfamily/Winged helix DNA-binding domain"/>
    <property type="match status" value="1"/>
</dbReference>
<protein>
    <submittedName>
        <fullName evidence="4">Uncharacterized protein</fullName>
    </submittedName>
</protein>
<proteinExistence type="predicted"/>
<evidence type="ECO:0000256" key="3">
    <source>
        <dbReference type="ARBA" id="ARBA00023163"/>
    </source>
</evidence>
<dbReference type="KEGG" id="mlac:CP520_03180"/>
<dbReference type="GO" id="GO:0003700">
    <property type="term" value="F:DNA-binding transcription factor activity"/>
    <property type="evidence" value="ECO:0007669"/>
    <property type="project" value="InterPro"/>
</dbReference>